<dbReference type="FunFam" id="3.10.100.10:FF:000003">
    <property type="entry name" value="Versican core protein"/>
    <property type="match status" value="1"/>
</dbReference>
<dbReference type="InterPro" id="IPR018097">
    <property type="entry name" value="EGF_Ca-bd_CS"/>
</dbReference>
<feature type="domain" description="EGF-like" evidence="19">
    <location>
        <begin position="2669"/>
        <end position="2705"/>
    </location>
</feature>
<keyword evidence="10 16" id="KW-1015">Disulfide bond</keyword>
<dbReference type="EMBL" id="AGCU01094813">
    <property type="status" value="NOT_ANNOTATED_CDS"/>
    <property type="molecule type" value="Genomic_DNA"/>
</dbReference>
<dbReference type="SUPFAM" id="SSF57196">
    <property type="entry name" value="EGF/Laminin"/>
    <property type="match status" value="1"/>
</dbReference>
<dbReference type="Ensembl" id="ENSPSIT00000018198.1">
    <property type="protein sequence ID" value="ENSPSIP00000018113.1"/>
    <property type="gene ID" value="ENSPSIG00000016053.1"/>
</dbReference>
<dbReference type="InterPro" id="IPR001881">
    <property type="entry name" value="EGF-like_Ca-bd_dom"/>
</dbReference>
<keyword evidence="8" id="KW-0677">Repeat</keyword>
<dbReference type="InterPro" id="IPR033987">
    <property type="entry name" value="CSPG_CTLD"/>
</dbReference>
<dbReference type="EMBL" id="AGCU01094812">
    <property type="status" value="NOT_ANNOTATED_CDS"/>
    <property type="molecule type" value="Genomic_DNA"/>
</dbReference>
<dbReference type="SMART" id="SM00034">
    <property type="entry name" value="CLECT"/>
    <property type="match status" value="1"/>
</dbReference>
<feature type="region of interest" description="Disordered" evidence="18">
    <location>
        <begin position="1454"/>
        <end position="1482"/>
    </location>
</feature>
<feature type="region of interest" description="Disordered" evidence="18">
    <location>
        <begin position="1269"/>
        <end position="1296"/>
    </location>
</feature>
<dbReference type="FunFam" id="2.10.25.10:FF:000195">
    <property type="entry name" value="versican core protein-like"/>
    <property type="match status" value="1"/>
</dbReference>
<reference evidence="23" key="2">
    <citation type="journal article" date="2013" name="Nat. Genet.">
        <title>The draft genomes of soft-shell turtle and green sea turtle yield insights into the development and evolution of the turtle-specific body plan.</title>
        <authorList>
            <person name="Wang Z."/>
            <person name="Pascual-Anaya J."/>
            <person name="Zadissa A."/>
            <person name="Li W."/>
            <person name="Niimura Y."/>
            <person name="Huang Z."/>
            <person name="Li C."/>
            <person name="White S."/>
            <person name="Xiong Z."/>
            <person name="Fang D."/>
            <person name="Wang B."/>
            <person name="Ming Y."/>
            <person name="Chen Y."/>
            <person name="Zheng Y."/>
            <person name="Kuraku S."/>
            <person name="Pignatelli M."/>
            <person name="Herrero J."/>
            <person name="Beal K."/>
            <person name="Nozawa M."/>
            <person name="Li Q."/>
            <person name="Wang J."/>
            <person name="Zhang H."/>
            <person name="Yu L."/>
            <person name="Shigenobu S."/>
            <person name="Wang J."/>
            <person name="Liu J."/>
            <person name="Flicek P."/>
            <person name="Searle S."/>
            <person name="Wang J."/>
            <person name="Kuratani S."/>
            <person name="Yin Y."/>
            <person name="Aken B."/>
            <person name="Zhang G."/>
            <person name="Irie N."/>
        </authorList>
    </citation>
    <scope>NUCLEOTIDE SEQUENCE [LARGE SCALE GENOMIC DNA]</scope>
    <source>
        <strain evidence="23">Daiwa-1</strain>
    </source>
</reference>
<dbReference type="FunFam" id="2.10.25.10:FF:000006">
    <property type="entry name" value="Versican core protein-like isoform 1"/>
    <property type="match status" value="1"/>
</dbReference>
<comment type="function">
    <text evidence="14">May play a role in intercellular signaling and in connecting cells with the extracellular matrix. May take part in the regulation of cell motility, growth and differentiation. Binds hyaluronic acid.</text>
</comment>
<dbReference type="OMA" id="DESCENT"/>
<dbReference type="GO" id="GO:0005509">
    <property type="term" value="F:calcium ion binding"/>
    <property type="evidence" value="ECO:0007669"/>
    <property type="project" value="InterPro"/>
</dbReference>
<feature type="disulfide bond" evidence="17">
    <location>
        <begin position="2838"/>
        <end position="2881"/>
    </location>
</feature>
<feature type="domain" description="EGF-like" evidence="19">
    <location>
        <begin position="2631"/>
        <end position="2667"/>
    </location>
</feature>
<comment type="subcellular location">
    <subcellularLocation>
        <location evidence="1">Cell projection</location>
    </subcellularLocation>
    <subcellularLocation>
        <location evidence="2">Secreted</location>
        <location evidence="2">Extracellular space</location>
        <location evidence="2">Extracellular matrix</location>
    </subcellularLocation>
</comment>
<dbReference type="Pfam" id="PF00059">
    <property type="entry name" value="Lectin_C"/>
    <property type="match status" value="1"/>
</dbReference>
<evidence type="ECO:0000256" key="5">
    <source>
        <dbReference type="ARBA" id="ARBA00022536"/>
    </source>
</evidence>
<dbReference type="InterPro" id="IPR000152">
    <property type="entry name" value="EGF-type_Asp/Asn_hydroxyl_site"/>
</dbReference>
<evidence type="ECO:0000259" key="20">
    <source>
        <dbReference type="PROSITE" id="PS50041"/>
    </source>
</evidence>
<evidence type="ECO:0000256" key="4">
    <source>
        <dbReference type="ARBA" id="ARBA00022530"/>
    </source>
</evidence>
<evidence type="ECO:0000313" key="23">
    <source>
        <dbReference type="Proteomes" id="UP000007267"/>
    </source>
</evidence>
<dbReference type="PANTHER" id="PTHR22804">
    <property type="entry name" value="AGGRECAN/VERSICAN PROTEOGLYCAN"/>
    <property type="match status" value="1"/>
</dbReference>
<feature type="compositionally biased region" description="Basic and acidic residues" evidence="18">
    <location>
        <begin position="2186"/>
        <end position="2195"/>
    </location>
</feature>
<evidence type="ECO:0000256" key="8">
    <source>
        <dbReference type="ARBA" id="ARBA00022737"/>
    </source>
</evidence>
<dbReference type="InterPro" id="IPR035976">
    <property type="entry name" value="Sushi/SCR/CCP_sf"/>
</dbReference>
<feature type="compositionally biased region" description="Basic and acidic residues" evidence="18">
    <location>
        <begin position="2235"/>
        <end position="2260"/>
    </location>
</feature>
<dbReference type="InterPro" id="IPR016186">
    <property type="entry name" value="C-type_lectin-like/link_sf"/>
</dbReference>
<feature type="region of interest" description="Disordered" evidence="18">
    <location>
        <begin position="2173"/>
        <end position="2198"/>
    </location>
</feature>
<accession>K7GCV2</accession>
<dbReference type="eggNOG" id="ENOG502QRBE">
    <property type="taxonomic scope" value="Eukaryota"/>
</dbReference>
<dbReference type="EMBL" id="AGCU01094816">
    <property type="status" value="NOT_ANNOTATED_CDS"/>
    <property type="molecule type" value="Genomic_DNA"/>
</dbReference>
<evidence type="ECO:0000256" key="13">
    <source>
        <dbReference type="ARBA" id="ARBA00023290"/>
    </source>
</evidence>
<comment type="caution">
    <text evidence="16">Lacks conserved residue(s) required for the propagation of feature annotation.</text>
</comment>
<evidence type="ECO:0000256" key="17">
    <source>
        <dbReference type="PROSITE-ProRule" id="PRU00302"/>
    </source>
</evidence>
<evidence type="ECO:0000256" key="15">
    <source>
        <dbReference type="ARBA" id="ARBA00044266"/>
    </source>
</evidence>
<keyword evidence="11" id="KW-0325">Glycoprotein</keyword>
<dbReference type="GeneTree" id="ENSGT00940000156102"/>
<evidence type="ECO:0000256" key="1">
    <source>
        <dbReference type="ARBA" id="ARBA00004316"/>
    </source>
</evidence>
<protein>
    <recommendedName>
        <fullName evidence="15">PG-M</fullName>
    </recommendedName>
</protein>
<reference evidence="22" key="4">
    <citation type="submission" date="2025-09" db="UniProtKB">
        <authorList>
            <consortium name="Ensembl"/>
        </authorList>
    </citation>
    <scope>IDENTIFICATION</scope>
</reference>
<feature type="disulfide bond" evidence="17">
    <location>
        <begin position="2867"/>
        <end position="2894"/>
    </location>
</feature>
<keyword evidence="23" id="KW-1185">Reference proteome</keyword>
<dbReference type="CDD" id="cd00054">
    <property type="entry name" value="EGF_CA"/>
    <property type="match status" value="2"/>
</dbReference>
<evidence type="ECO:0000256" key="2">
    <source>
        <dbReference type="ARBA" id="ARBA00004498"/>
    </source>
</evidence>
<dbReference type="CDD" id="cd03588">
    <property type="entry name" value="CLECT_CSPGs"/>
    <property type="match status" value="1"/>
</dbReference>
<dbReference type="GO" id="GO:0007417">
    <property type="term" value="P:central nervous system development"/>
    <property type="evidence" value="ECO:0007669"/>
    <property type="project" value="TreeGrafter"/>
</dbReference>
<dbReference type="PROSITE" id="PS00615">
    <property type="entry name" value="C_TYPE_LECTIN_1"/>
    <property type="match status" value="1"/>
</dbReference>
<name>K7GCV2_PELSI</name>
<dbReference type="GO" id="GO:0008160">
    <property type="term" value="F:protein tyrosine phosphatase activator activity"/>
    <property type="evidence" value="ECO:0007669"/>
    <property type="project" value="Ensembl"/>
</dbReference>
<dbReference type="PROSITE" id="PS50041">
    <property type="entry name" value="C_TYPE_LECTIN_2"/>
    <property type="match status" value="1"/>
</dbReference>
<dbReference type="PROSITE" id="PS01186">
    <property type="entry name" value="EGF_2"/>
    <property type="match status" value="1"/>
</dbReference>
<evidence type="ECO:0000256" key="18">
    <source>
        <dbReference type="SAM" id="MobiDB-lite"/>
    </source>
</evidence>
<dbReference type="Pfam" id="PF00008">
    <property type="entry name" value="EGF"/>
    <property type="match status" value="1"/>
</dbReference>
<dbReference type="Proteomes" id="UP000007267">
    <property type="component" value="Unassembled WGS sequence"/>
</dbReference>
<evidence type="ECO:0000259" key="21">
    <source>
        <dbReference type="PROSITE" id="PS50923"/>
    </source>
</evidence>
<keyword evidence="13" id="KW-0373">Hyaluronic acid</keyword>
<reference evidence="23" key="1">
    <citation type="submission" date="2011-10" db="EMBL/GenBank/DDBJ databases">
        <authorList>
            <consortium name="Soft-shell Turtle Genome Consortium"/>
        </authorList>
    </citation>
    <scope>NUCLEOTIDE SEQUENCE [LARGE SCALE GENOMIC DNA]</scope>
    <source>
        <strain evidence="23">Daiwa-1</strain>
    </source>
</reference>
<dbReference type="Gene3D" id="2.10.70.10">
    <property type="entry name" value="Complement Module, domain 1"/>
    <property type="match status" value="1"/>
</dbReference>
<dbReference type="GO" id="GO:0010001">
    <property type="term" value="P:glial cell differentiation"/>
    <property type="evidence" value="ECO:0007669"/>
    <property type="project" value="TreeGrafter"/>
</dbReference>
<evidence type="ECO:0000256" key="9">
    <source>
        <dbReference type="ARBA" id="ARBA00022837"/>
    </source>
</evidence>
<dbReference type="InterPro" id="IPR000742">
    <property type="entry name" value="EGF"/>
</dbReference>
<feature type="compositionally biased region" description="Low complexity" evidence="18">
    <location>
        <begin position="2432"/>
        <end position="2446"/>
    </location>
</feature>
<dbReference type="EMBL" id="AGCU01094815">
    <property type="status" value="NOT_ANNOTATED_CDS"/>
    <property type="molecule type" value="Genomic_DNA"/>
</dbReference>
<feature type="region of interest" description="Disordered" evidence="18">
    <location>
        <begin position="828"/>
        <end position="865"/>
    </location>
</feature>
<dbReference type="Gene3D" id="3.10.100.10">
    <property type="entry name" value="Mannose-Binding Protein A, subunit A"/>
    <property type="match status" value="1"/>
</dbReference>
<dbReference type="PROSITE" id="PS01187">
    <property type="entry name" value="EGF_CA"/>
    <property type="match status" value="1"/>
</dbReference>
<gene>
    <name evidence="22" type="primary">VCAN</name>
</gene>
<keyword evidence="7" id="KW-0732">Signal</keyword>
<dbReference type="SMART" id="SM00181">
    <property type="entry name" value="EGF"/>
    <property type="match status" value="2"/>
</dbReference>
<dbReference type="GO" id="GO:0005615">
    <property type="term" value="C:extracellular space"/>
    <property type="evidence" value="ECO:0007669"/>
    <property type="project" value="TreeGrafter"/>
</dbReference>
<dbReference type="GO" id="GO:0072534">
    <property type="term" value="C:perineuronal net"/>
    <property type="evidence" value="ECO:0007669"/>
    <property type="project" value="TreeGrafter"/>
</dbReference>
<dbReference type="InterPro" id="IPR001304">
    <property type="entry name" value="C-type_lectin-like"/>
</dbReference>
<evidence type="ECO:0000256" key="12">
    <source>
        <dbReference type="ARBA" id="ARBA00023273"/>
    </source>
</evidence>
<proteinExistence type="predicted"/>
<evidence type="ECO:0000256" key="7">
    <source>
        <dbReference type="ARBA" id="ARBA00022729"/>
    </source>
</evidence>
<evidence type="ECO:0000256" key="6">
    <source>
        <dbReference type="ARBA" id="ARBA00022659"/>
    </source>
</evidence>
<dbReference type="GO" id="GO:0042995">
    <property type="term" value="C:cell projection"/>
    <property type="evidence" value="ECO:0007669"/>
    <property type="project" value="UniProtKB-SubCell"/>
</dbReference>
<evidence type="ECO:0000256" key="14">
    <source>
        <dbReference type="ARBA" id="ARBA00043896"/>
    </source>
</evidence>
<dbReference type="Gene3D" id="2.10.25.10">
    <property type="entry name" value="Laminin"/>
    <property type="match status" value="2"/>
</dbReference>
<feature type="region of interest" description="Disordered" evidence="18">
    <location>
        <begin position="1717"/>
        <end position="1738"/>
    </location>
</feature>
<keyword evidence="9" id="KW-0106">Calcium</keyword>
<dbReference type="InterPro" id="IPR000436">
    <property type="entry name" value="Sushi_SCR_CCP_dom"/>
</dbReference>
<evidence type="ECO:0000259" key="19">
    <source>
        <dbReference type="PROSITE" id="PS50026"/>
    </source>
</evidence>
<dbReference type="PROSITE" id="PS00022">
    <property type="entry name" value="EGF_1"/>
    <property type="match status" value="2"/>
</dbReference>
<feature type="compositionally biased region" description="Basic and acidic residues" evidence="18">
    <location>
        <begin position="1276"/>
        <end position="1287"/>
    </location>
</feature>
<feature type="region of interest" description="Disordered" evidence="18">
    <location>
        <begin position="1807"/>
        <end position="1835"/>
    </location>
</feature>
<dbReference type="InterPro" id="IPR018378">
    <property type="entry name" value="C-type_lectin_CS"/>
</dbReference>
<dbReference type="Pfam" id="PF00084">
    <property type="entry name" value="Sushi"/>
    <property type="match status" value="1"/>
</dbReference>
<dbReference type="CDD" id="cd00033">
    <property type="entry name" value="CCP"/>
    <property type="match status" value="1"/>
</dbReference>
<evidence type="ECO:0000313" key="22">
    <source>
        <dbReference type="Ensembl" id="ENSPSIP00000018113.1"/>
    </source>
</evidence>
<dbReference type="InterPro" id="IPR050691">
    <property type="entry name" value="Hyaluronan_bind_Proteoglycan"/>
</dbReference>
<dbReference type="SUPFAM" id="SSF56436">
    <property type="entry name" value="C-type lectin-like"/>
    <property type="match status" value="1"/>
</dbReference>
<keyword evidence="4" id="KW-0272">Extracellular matrix</keyword>
<dbReference type="GO" id="GO:0001501">
    <property type="term" value="P:skeletal system development"/>
    <property type="evidence" value="ECO:0007669"/>
    <property type="project" value="TreeGrafter"/>
</dbReference>
<keyword evidence="5 16" id="KW-0245">EGF-like domain</keyword>
<dbReference type="STRING" id="13735.ENSPSIP00000018113"/>
<sequence length="2939" mass="321775">TVSWEDAEIEAMHTVESQTEQIEVGPIRTYGNTSVQTPVRELPETDTSVTLTAHPTRESMEAKTDKKLTTVVIPKDLHIDHHEPTAQDEEGEDGKASAYTVMPDHRTLTSSRIPELEVITVSQTFLEEHAVTTRASSLASESPPAIRVIEEPILFDNNEASAERSIEDLTVVQTTNALEVSFSVPMSASVSEVNQTEADAITVSQVATSPQGVVKRTQTDKLSFLKPDSGTPLTTDKDQENVTEDLVHYIKTYGTLRRGDGISGMEFSTASPAQIYIVEHTKHPEAVVSTAKDKTKISLEPTETKIDEELTAVSADLDQSKDITSIYPTGRAIELEVITVSKISLEESDATIKPFMPAVPASKATKLPTARPPFTEVSDKVQPTIGFTEDEDFVSRPAEATEKLRAPFTEDVTFTDKEVSKYAVTEGDHISTGTIVKEESSTMTSTTIKTQEEKVAPSAGTGGQQVDCLEEGSAIEQTQDVGITGMITTIHPHVETQDIKGIIFQKEHSTKDETMVQIVTATESTGSISKMDVISTQVHVETDDQEVVSKSESALTTLSESKDVVQITEGTVEEKPYGITREQLVTDTDSTATTSKVPVTFVQIYEQKTTTGPELTHTAITERHDMGIVTEGSAYNEKHKTTEVFVPDLVLSPKVDAVTEHKVKTTEVMPGSPSTETDEDESGVPHVKQENETKESSVVSWESPTALEGITHQIEKSTSEEKVENLTTHSLEGSGILEEPEGTKPILFSAFATDKTTALSAVDKIQPTSTTKSFVTKKPPRIIDREDEEETSIGVVIIDESISPSKATTDDDLTGKTVEPEIDKEYFTSSSATAVARPTRPPKVEETTEALEPQEVSPSISDLETDMEKKPDIRLFVFAITGNDTERISFHSWLAHPIDADSSQAEPCTSVPDQESSEYLIMEPLFPIFELEEEEEEDEDCENSTDVTTPPALQFINGKQQVTSAPKDTKAEEARSDQIESVTHSKNVTFSHINETNTLIPETEASGTIQPGVSREIIGAFEVTQQPTVDVAMLEPVLSSDLEVATTDKSEVTSIYGQPSLEHSETLKHHGTEFQQSSTEDSKILPLITMESSGDAAIVSEFSGAVVSETIKMTIKEHAIKSSAATSAPSPEFDTATAEIGTKDHMPEKKISVLRDDYKSTVKPVRLSPLKTFVETTTRSHILKSVASPTSFIMPEGSGDVAEEAVAKTSVQETFLGSGKLLTTEITATVSGPSISLHKETSTTSFGFDQSSEKTATTASVTGLITEKGVSSAPETETKMKEDEKEAQSTVPLTKERSSTVEIGKSVFSDAQESSGYHIETVGEEFTTLSKIILMTDATWPESKVITAAPFSTEKSLFIDEGSGEELTHIRKTTGDIISGGVTTNVVSTNPPFIEPGSGEIASPAITEVLLGSVTGNIETQTKKQEREGYSTDASFVEYTATVETIKSGLSTESDYSAKEAGTGRQESKDSLSAGKPGEQKHETEARYMITTLPSQEQSFPQSRKEMATRVATEEQTKYLERPWATSSVETVVEITSPDTIVTHAISSIKAVTESTESERGKGSSPIISAETNILMEVGSGEESSDESGTIVPVAHSSTKKVLGTTFPLIDQGSGEVDSIIESFTETTASPHLAVRRPETQTTKDEREIISAPSVDGSLAVGSSNIDISTKSEVTTVRTGTPKKVITEVKVEEQIPTELVTRTFGINLPLEEEIHSEQTMSTETTQKAEDPSGITTKDPIIKSTESTLEKIEISVVSTVSPFSEEKKLEIIPGTEYIEKIIPFNDTTLVTEFIKLESKDINTTTTLTKKEKESHLTPKDDKPTDKEISSDSLFSGQGSGDEFISVPSMVPLTVVTIKEIFTLSPETFHPENTESNKNSNEEFRLFSSVTEAVSDTTEKMFTMTSASVEESSRDFSIKEATKKETFHSFFITEDSHKQEFFHWVKEKETYGAPATTDRVVTQEETSQLMTNGNITAASMRFFKEHSLETEKALSTSTIKMPPIPLYESSGEGSGWVDTHLQKLETTVAPHAQTENYSEALNTEIAFNGSQTVSVLFSTQTEEKEIVPSPTSVQPKTFTGESLINDTRIFNEITVIEVQQGITSDETTIIDMDHSKSMHEDILTVQTTPDTETHSTYGNNDSMEVEVKEYDLTSNLSIAEEKSYGSGDNLSMTISSKSINTESVTTENRPRPDDKDFGSGGVTLFTTDTLIIAELPELDILLPTISSVASPHVPPRVSEEVKESPFETKHVTPKNKTQDHPESSTLSDNQAIADQSEIISTSGYSGMGQEEPDEEKGLYPSFRPDLPTKTEQVLPTNMPDVSHVTPRLLSQNLTESPNISEVKHHAVYTETKITSEESEETVTQMPKSPVTVYLVNEVSAYPEEIIPSTLPSTDSDRFSQSEQTFKEVSADVAATYKPLTKVLSTKTESPLDFSPEPESESTTVESTPDFSGQITDRTKEESSIIELIAEEPATISEDSLSKYVIPTAFIHSGGTIDTEIPEESSNGGALPSLYTTPASVPHESVAAGVLKSGQATVAMLPSSSTSLDISLETQISVVRQKEATTISSDVATKITAPVNIPDYNRQITINPEDLNTVELVTSSFFLLEVTNGSDFLIGNSEGSVEGTAVHIPGQDPCKSNPCLHKGTCYPRGSYFVCTCMPGFSGEQCELDVDECQSNPCRNGATCIDGLNTFTCLCLPSYVGALCEKDTKTCDYGWHKFQGQCYKYFAHRRTWDAAERECRLQGAHLTSILSHEEQIFVNRVGHDYQWIGLNDKMFEHDFRWTDGSTLQYENWRPNQPDSFFSAGEDCVVIIWHENGQWNDVPCNYHLTYTCKKGTVACGQPPVVENAKTFGKMKPRYEINSLIRYHCKDGFIQRHIPTIRCLGNGSWDMPKITCMNPSTFQRTYSKKYYYKHPSSGKGTLLNSSKHYHRWIRTWQDSRR</sequence>
<feature type="region of interest" description="Disordered" evidence="18">
    <location>
        <begin position="2424"/>
        <end position="2456"/>
    </location>
</feature>
<dbReference type="GO" id="GO:0002052">
    <property type="term" value="P:positive regulation of neuroblast proliferation"/>
    <property type="evidence" value="ECO:0007669"/>
    <property type="project" value="TreeGrafter"/>
</dbReference>
<dbReference type="EMBL" id="AGCU01094814">
    <property type="status" value="NOT_ANNOTATED_CDS"/>
    <property type="molecule type" value="Genomic_DNA"/>
</dbReference>
<dbReference type="InterPro" id="IPR016187">
    <property type="entry name" value="CTDL_fold"/>
</dbReference>
<keyword evidence="12" id="KW-0966">Cell projection</keyword>
<feature type="disulfide bond" evidence="16">
    <location>
        <begin position="2695"/>
        <end position="2704"/>
    </location>
</feature>
<dbReference type="PROSITE" id="PS00010">
    <property type="entry name" value="ASX_HYDROXYL"/>
    <property type="match status" value="1"/>
</dbReference>
<dbReference type="PROSITE" id="PS50923">
    <property type="entry name" value="SUSHI"/>
    <property type="match status" value="1"/>
</dbReference>
<feature type="domain" description="Sushi" evidence="21">
    <location>
        <begin position="2836"/>
        <end position="2896"/>
    </location>
</feature>
<dbReference type="SMART" id="SM00032">
    <property type="entry name" value="CCP"/>
    <property type="match status" value="1"/>
</dbReference>
<feature type="compositionally biased region" description="Polar residues" evidence="18">
    <location>
        <begin position="2173"/>
        <end position="2185"/>
    </location>
</feature>
<dbReference type="HOGENOM" id="CLU_000303_1_1_1"/>
<dbReference type="GO" id="GO:0005540">
    <property type="term" value="F:hyaluronic acid binding"/>
    <property type="evidence" value="ECO:0007669"/>
    <property type="project" value="UniProtKB-KW"/>
</dbReference>
<feature type="compositionally biased region" description="Basic and acidic residues" evidence="18">
    <location>
        <begin position="1807"/>
        <end position="1828"/>
    </location>
</feature>
<evidence type="ECO:0000256" key="16">
    <source>
        <dbReference type="PROSITE-ProRule" id="PRU00076"/>
    </source>
</evidence>
<feature type="region of interest" description="Disordered" evidence="18">
    <location>
        <begin position="663"/>
        <end position="702"/>
    </location>
</feature>
<keyword evidence="3" id="KW-0964">Secreted</keyword>
<feature type="region of interest" description="Disordered" evidence="18">
    <location>
        <begin position="2228"/>
        <end position="2266"/>
    </location>
</feature>
<dbReference type="FunFam" id="2.10.70.10:FF:000003">
    <property type="entry name" value="Versican core protein"/>
    <property type="match status" value="1"/>
</dbReference>
<dbReference type="PANTHER" id="PTHR22804:SF6">
    <property type="entry name" value="VERSICAN CORE PROTEIN"/>
    <property type="match status" value="1"/>
</dbReference>
<dbReference type="SUPFAM" id="SSF57535">
    <property type="entry name" value="Complement control module/SCR domain"/>
    <property type="match status" value="1"/>
</dbReference>
<dbReference type="SMART" id="SM00179">
    <property type="entry name" value="EGF_CA"/>
    <property type="match status" value="2"/>
</dbReference>
<evidence type="ECO:0000256" key="3">
    <source>
        <dbReference type="ARBA" id="ARBA00022525"/>
    </source>
</evidence>
<evidence type="ECO:0000256" key="11">
    <source>
        <dbReference type="ARBA" id="ARBA00023180"/>
    </source>
</evidence>
<organism evidence="22 23">
    <name type="scientific">Pelodiscus sinensis</name>
    <name type="common">Chinese softshell turtle</name>
    <name type="synonym">Trionyx sinensis</name>
    <dbReference type="NCBI Taxonomy" id="13735"/>
    <lineage>
        <taxon>Eukaryota</taxon>
        <taxon>Metazoa</taxon>
        <taxon>Chordata</taxon>
        <taxon>Craniata</taxon>
        <taxon>Vertebrata</taxon>
        <taxon>Euteleostomi</taxon>
        <taxon>Archelosauria</taxon>
        <taxon>Testudinata</taxon>
        <taxon>Testudines</taxon>
        <taxon>Cryptodira</taxon>
        <taxon>Trionychia</taxon>
        <taxon>Trionychidae</taxon>
        <taxon>Pelodiscus</taxon>
    </lineage>
</organism>
<reference evidence="22" key="3">
    <citation type="submission" date="2025-08" db="UniProtKB">
        <authorList>
            <consortium name="Ensembl"/>
        </authorList>
    </citation>
    <scope>IDENTIFICATION</scope>
</reference>
<dbReference type="GO" id="GO:0045202">
    <property type="term" value="C:synapse"/>
    <property type="evidence" value="ECO:0007669"/>
    <property type="project" value="TreeGrafter"/>
</dbReference>
<evidence type="ECO:0000256" key="10">
    <source>
        <dbReference type="ARBA" id="ARBA00023157"/>
    </source>
</evidence>
<keyword evidence="6 17" id="KW-0768">Sushi</keyword>
<feature type="disulfide bond" evidence="16">
    <location>
        <begin position="2657"/>
        <end position="2666"/>
    </location>
</feature>
<feature type="domain" description="C-type lectin" evidence="20">
    <location>
        <begin position="2718"/>
        <end position="2832"/>
    </location>
</feature>
<dbReference type="PROSITE" id="PS50026">
    <property type="entry name" value="EGF_3"/>
    <property type="match status" value="2"/>
</dbReference>